<keyword evidence="1 3" id="KW-0807">Transducer</keyword>
<evidence type="ECO:0000313" key="9">
    <source>
        <dbReference type="Proteomes" id="UP000233350"/>
    </source>
</evidence>
<evidence type="ECO:0000256" key="4">
    <source>
        <dbReference type="SAM" id="Coils"/>
    </source>
</evidence>
<protein>
    <submittedName>
        <fullName evidence="8">Chemotaxis protein</fullName>
    </submittedName>
</protein>
<feature type="transmembrane region" description="Helical" evidence="5">
    <location>
        <begin position="7"/>
        <end position="30"/>
    </location>
</feature>
<evidence type="ECO:0000259" key="6">
    <source>
        <dbReference type="PROSITE" id="PS50111"/>
    </source>
</evidence>
<reference evidence="8 9" key="1">
    <citation type="submission" date="2016-07" db="EMBL/GenBank/DDBJ databases">
        <title>Detection of Helicobacter winghamensis from caecal content of red fox (Vulpes vulpes).</title>
        <authorList>
            <person name="Zanoni R.G."/>
            <person name="Florio D."/>
            <person name="Caffara M."/>
            <person name="Renzi M."/>
            <person name="Parisi A."/>
            <person name="Pasquali F."/>
            <person name="Manfreda G."/>
        </authorList>
    </citation>
    <scope>NUCLEOTIDE SEQUENCE [LARGE SCALE GENOMIC DNA]</scope>
    <source>
        <strain evidence="8 9">295_13</strain>
    </source>
</reference>
<gene>
    <name evidence="8" type="ORF">BCM31_03200</name>
</gene>
<comment type="caution">
    <text evidence="8">The sequence shown here is derived from an EMBL/GenBank/DDBJ whole genome shotgun (WGS) entry which is preliminary data.</text>
</comment>
<feature type="coiled-coil region" evidence="4">
    <location>
        <begin position="455"/>
        <end position="510"/>
    </location>
</feature>
<dbReference type="Proteomes" id="UP000233350">
    <property type="component" value="Unassembled WGS sequence"/>
</dbReference>
<dbReference type="GO" id="GO:0007165">
    <property type="term" value="P:signal transduction"/>
    <property type="evidence" value="ECO:0007669"/>
    <property type="project" value="UniProtKB-KW"/>
</dbReference>
<evidence type="ECO:0000313" key="8">
    <source>
        <dbReference type="EMBL" id="PKT80363.1"/>
    </source>
</evidence>
<evidence type="ECO:0000256" key="2">
    <source>
        <dbReference type="ARBA" id="ARBA00029447"/>
    </source>
</evidence>
<feature type="domain" description="HAMP" evidence="7">
    <location>
        <begin position="266"/>
        <end position="306"/>
    </location>
</feature>
<dbReference type="EMBL" id="MBPK01000043">
    <property type="protein sequence ID" value="PKT80363.1"/>
    <property type="molecule type" value="Genomic_DNA"/>
</dbReference>
<dbReference type="SMART" id="SM00283">
    <property type="entry name" value="MA"/>
    <property type="match status" value="1"/>
</dbReference>
<keyword evidence="9" id="KW-1185">Reference proteome</keyword>
<dbReference type="PROSITE" id="PS50885">
    <property type="entry name" value="HAMP"/>
    <property type="match status" value="1"/>
</dbReference>
<dbReference type="SUPFAM" id="SSF58104">
    <property type="entry name" value="Methyl-accepting chemotaxis protein (MCP) signaling domain"/>
    <property type="match status" value="1"/>
</dbReference>
<keyword evidence="5" id="KW-0812">Transmembrane</keyword>
<keyword evidence="5" id="KW-1133">Transmembrane helix</keyword>
<dbReference type="PANTHER" id="PTHR32089:SF112">
    <property type="entry name" value="LYSOZYME-LIKE PROTEIN-RELATED"/>
    <property type="match status" value="1"/>
</dbReference>
<name>A0A2N3PI91_9HELI</name>
<accession>A0A2N3PI91</accession>
<sequence length="544" mass="60319">MKSLNTKVIVIISVIGALLVALLIAISIFLNQVSSSFDAYSDSVRKYNYLDDGLMEGFQTSVAIRNLNIFGYEETAIKNLERALNNFISNTDKYVEAVGKREQFQQIVNAFRVQNETLLKKIKANVPIATQDIKDTTKIWRGLKDVFQSEMELTGKISEQSRADFLDSVNVLSFYSIAIIASIVILSSLILWFSKSYLVNSIRAIEFGLVDFFDFLNHKNDNPKAIAIKSKDEFGIMANLINTNITNIKEGLKQDKKALDESFVKATEVENGNLTARINTIPSNPGLEQLRKTLNQMISALQSRVGSDICIIQETFDSFKVLDFTSRVPNASGDVEMITNLLGDEITKMLKSNLEQANLLQSKANNLKDYVQTLNASANSQAASVQESAAAVEHMSSSMSNINDKASEVIRQSEDIKNIINIIRDIAEQTNLLALNAAIEAARAGEHGRGFAVVADEVRKLAERTEKSLTEIEANVNILSQGISEMSEGISEQTQAISQINQAIANVDEQTRQNLSVAQNSHQITMELETIVSQIVNEVNKKRF</sequence>
<keyword evidence="4" id="KW-0175">Coiled coil</keyword>
<dbReference type="STRING" id="556267.HWAG_00877"/>
<proteinExistence type="inferred from homology"/>
<dbReference type="InterPro" id="IPR003660">
    <property type="entry name" value="HAMP_dom"/>
</dbReference>
<keyword evidence="5" id="KW-0472">Membrane</keyword>
<evidence type="ECO:0000256" key="5">
    <source>
        <dbReference type="SAM" id="Phobius"/>
    </source>
</evidence>
<feature type="domain" description="Methyl-accepting transducer" evidence="6">
    <location>
        <begin position="331"/>
        <end position="544"/>
    </location>
</feature>
<dbReference type="InterPro" id="IPR004089">
    <property type="entry name" value="MCPsignal_dom"/>
</dbReference>
<dbReference type="GO" id="GO:0016020">
    <property type="term" value="C:membrane"/>
    <property type="evidence" value="ECO:0007669"/>
    <property type="project" value="InterPro"/>
</dbReference>
<evidence type="ECO:0000256" key="1">
    <source>
        <dbReference type="ARBA" id="ARBA00023224"/>
    </source>
</evidence>
<organism evidence="8 9">
    <name type="scientific">Helicobacter winghamensis</name>
    <dbReference type="NCBI Taxonomy" id="157268"/>
    <lineage>
        <taxon>Bacteria</taxon>
        <taxon>Pseudomonadati</taxon>
        <taxon>Campylobacterota</taxon>
        <taxon>Epsilonproteobacteria</taxon>
        <taxon>Campylobacterales</taxon>
        <taxon>Helicobacteraceae</taxon>
        <taxon>Helicobacter</taxon>
    </lineage>
</organism>
<evidence type="ECO:0000256" key="3">
    <source>
        <dbReference type="PROSITE-ProRule" id="PRU00284"/>
    </source>
</evidence>
<dbReference type="AlphaFoldDB" id="A0A2N3PI91"/>
<dbReference type="PROSITE" id="PS50111">
    <property type="entry name" value="CHEMOTAXIS_TRANSDUC_2"/>
    <property type="match status" value="1"/>
</dbReference>
<evidence type="ECO:0000259" key="7">
    <source>
        <dbReference type="PROSITE" id="PS50885"/>
    </source>
</evidence>
<dbReference type="Pfam" id="PF00015">
    <property type="entry name" value="MCPsignal"/>
    <property type="match status" value="1"/>
</dbReference>
<dbReference type="Gene3D" id="1.10.287.950">
    <property type="entry name" value="Methyl-accepting chemotaxis protein"/>
    <property type="match status" value="1"/>
</dbReference>
<comment type="similarity">
    <text evidence="2">Belongs to the methyl-accepting chemotaxis (MCP) protein family.</text>
</comment>
<dbReference type="PANTHER" id="PTHR32089">
    <property type="entry name" value="METHYL-ACCEPTING CHEMOTAXIS PROTEIN MCPB"/>
    <property type="match status" value="1"/>
</dbReference>
<feature type="transmembrane region" description="Helical" evidence="5">
    <location>
        <begin position="172"/>
        <end position="193"/>
    </location>
</feature>